<dbReference type="AlphaFoldDB" id="A0A5E4M569"/>
<name>A0A5E4M569_9HEMI</name>
<reference evidence="1 2" key="1">
    <citation type="submission" date="2019-08" db="EMBL/GenBank/DDBJ databases">
        <authorList>
            <person name="Alioto T."/>
            <person name="Alioto T."/>
            <person name="Gomez Garrido J."/>
        </authorList>
    </citation>
    <scope>NUCLEOTIDE SEQUENCE [LARGE SCALE GENOMIC DNA]</scope>
</reference>
<evidence type="ECO:0000313" key="2">
    <source>
        <dbReference type="Proteomes" id="UP000325440"/>
    </source>
</evidence>
<dbReference type="EMBL" id="CABPRJ010000084">
    <property type="protein sequence ID" value="VVC27310.1"/>
    <property type="molecule type" value="Genomic_DNA"/>
</dbReference>
<evidence type="ECO:0000313" key="1">
    <source>
        <dbReference type="EMBL" id="VVC27310.1"/>
    </source>
</evidence>
<dbReference type="OrthoDB" id="7474049at2759"/>
<protein>
    <submittedName>
        <fullName evidence="1">Uncharacterized protein</fullName>
    </submittedName>
</protein>
<accession>A0A5E4M569</accession>
<dbReference type="Proteomes" id="UP000325440">
    <property type="component" value="Unassembled WGS sequence"/>
</dbReference>
<organism evidence="1 2">
    <name type="scientific">Cinara cedri</name>
    <dbReference type="NCBI Taxonomy" id="506608"/>
    <lineage>
        <taxon>Eukaryota</taxon>
        <taxon>Metazoa</taxon>
        <taxon>Ecdysozoa</taxon>
        <taxon>Arthropoda</taxon>
        <taxon>Hexapoda</taxon>
        <taxon>Insecta</taxon>
        <taxon>Pterygota</taxon>
        <taxon>Neoptera</taxon>
        <taxon>Paraneoptera</taxon>
        <taxon>Hemiptera</taxon>
        <taxon>Sternorrhyncha</taxon>
        <taxon>Aphidomorpha</taxon>
        <taxon>Aphidoidea</taxon>
        <taxon>Aphididae</taxon>
        <taxon>Lachninae</taxon>
        <taxon>Cinara</taxon>
    </lineage>
</organism>
<feature type="non-terminal residue" evidence="1">
    <location>
        <position position="121"/>
    </location>
</feature>
<proteinExistence type="predicted"/>
<keyword evidence="2" id="KW-1185">Reference proteome</keyword>
<sequence>MKVSLKSTQEIDDAINKLTRIIQSAAWEATPPQTQFLNNSFSIPEHIRILIANKRRARALYQRSRLPSHKQNFISLANSLKKIIAKHKNHIQVNYLTNLSPNKSLWDATKKSPKNAALNTP</sequence>
<gene>
    <name evidence="1" type="ORF">CINCED_3A002910</name>
</gene>